<evidence type="ECO:0000256" key="2">
    <source>
        <dbReference type="ARBA" id="ARBA00022692"/>
    </source>
</evidence>
<dbReference type="AlphaFoldDB" id="A0A2H3JQK1"/>
<keyword evidence="4 6" id="KW-1133">Transmembrane helix</keyword>
<dbReference type="OrthoDB" id="3364966at2759"/>
<organism evidence="9 10">
    <name type="scientific">Wolfiporia cocos (strain MD-104)</name>
    <name type="common">Brown rot fungus</name>
    <dbReference type="NCBI Taxonomy" id="742152"/>
    <lineage>
        <taxon>Eukaryota</taxon>
        <taxon>Fungi</taxon>
        <taxon>Dikarya</taxon>
        <taxon>Basidiomycota</taxon>
        <taxon>Agaricomycotina</taxon>
        <taxon>Agaricomycetes</taxon>
        <taxon>Polyporales</taxon>
        <taxon>Phaeolaceae</taxon>
        <taxon>Wolfiporia</taxon>
    </lineage>
</organism>
<dbReference type="Proteomes" id="UP000218811">
    <property type="component" value="Unassembled WGS sequence"/>
</dbReference>
<dbReference type="STRING" id="742152.A0A2H3JQK1"/>
<gene>
    <name evidence="9" type="ORF">WOLCODRAFT_118211</name>
</gene>
<feature type="domain" description="VTT" evidence="8">
    <location>
        <begin position="67"/>
        <end position="195"/>
    </location>
</feature>
<protein>
    <recommendedName>
        <fullName evidence="8">VTT domain-containing protein</fullName>
    </recommendedName>
</protein>
<keyword evidence="3 7" id="KW-0732">Signal</keyword>
<evidence type="ECO:0000256" key="3">
    <source>
        <dbReference type="ARBA" id="ARBA00022729"/>
    </source>
</evidence>
<dbReference type="GO" id="GO:0016020">
    <property type="term" value="C:membrane"/>
    <property type="evidence" value="ECO:0007669"/>
    <property type="project" value="UniProtKB-SubCell"/>
</dbReference>
<evidence type="ECO:0000256" key="6">
    <source>
        <dbReference type="SAM" id="Phobius"/>
    </source>
</evidence>
<dbReference type="Pfam" id="PF09335">
    <property type="entry name" value="VTT_dom"/>
    <property type="match status" value="1"/>
</dbReference>
<evidence type="ECO:0000259" key="8">
    <source>
        <dbReference type="Pfam" id="PF09335"/>
    </source>
</evidence>
<evidence type="ECO:0000256" key="5">
    <source>
        <dbReference type="ARBA" id="ARBA00023136"/>
    </source>
</evidence>
<feature type="chain" id="PRO_5013601600" description="VTT domain-containing protein" evidence="7">
    <location>
        <begin position="19"/>
        <end position="305"/>
    </location>
</feature>
<accession>A0A2H3JQK1</accession>
<keyword evidence="5 6" id="KW-0472">Membrane</keyword>
<reference evidence="9 10" key="1">
    <citation type="journal article" date="2012" name="Science">
        <title>The Paleozoic origin of enzymatic lignin decomposition reconstructed from 31 fungal genomes.</title>
        <authorList>
            <person name="Floudas D."/>
            <person name="Binder M."/>
            <person name="Riley R."/>
            <person name="Barry K."/>
            <person name="Blanchette R.A."/>
            <person name="Henrissat B."/>
            <person name="Martinez A.T."/>
            <person name="Otillar R."/>
            <person name="Spatafora J.W."/>
            <person name="Yadav J.S."/>
            <person name="Aerts A."/>
            <person name="Benoit I."/>
            <person name="Boyd A."/>
            <person name="Carlson A."/>
            <person name="Copeland A."/>
            <person name="Coutinho P.M."/>
            <person name="de Vries R.P."/>
            <person name="Ferreira P."/>
            <person name="Findley K."/>
            <person name="Foster B."/>
            <person name="Gaskell J."/>
            <person name="Glotzer D."/>
            <person name="Gorecki P."/>
            <person name="Heitman J."/>
            <person name="Hesse C."/>
            <person name="Hori C."/>
            <person name="Igarashi K."/>
            <person name="Jurgens J.A."/>
            <person name="Kallen N."/>
            <person name="Kersten P."/>
            <person name="Kohler A."/>
            <person name="Kuees U."/>
            <person name="Kumar T.K.A."/>
            <person name="Kuo A."/>
            <person name="LaButti K."/>
            <person name="Larrondo L.F."/>
            <person name="Lindquist E."/>
            <person name="Ling A."/>
            <person name="Lombard V."/>
            <person name="Lucas S."/>
            <person name="Lundell T."/>
            <person name="Martin R."/>
            <person name="McLaughlin D.J."/>
            <person name="Morgenstern I."/>
            <person name="Morin E."/>
            <person name="Murat C."/>
            <person name="Nagy L.G."/>
            <person name="Nolan M."/>
            <person name="Ohm R.A."/>
            <person name="Patyshakuliyeva A."/>
            <person name="Rokas A."/>
            <person name="Ruiz-Duenas F.J."/>
            <person name="Sabat G."/>
            <person name="Salamov A."/>
            <person name="Samejima M."/>
            <person name="Schmutz J."/>
            <person name="Slot J.C."/>
            <person name="St John F."/>
            <person name="Stenlid J."/>
            <person name="Sun H."/>
            <person name="Sun S."/>
            <person name="Syed K."/>
            <person name="Tsang A."/>
            <person name="Wiebenga A."/>
            <person name="Young D."/>
            <person name="Pisabarro A."/>
            <person name="Eastwood D.C."/>
            <person name="Martin F."/>
            <person name="Cullen D."/>
            <person name="Grigoriev I.V."/>
            <person name="Hibbett D.S."/>
        </authorList>
    </citation>
    <scope>NUCLEOTIDE SEQUENCE [LARGE SCALE GENOMIC DNA]</scope>
    <source>
        <strain evidence="9 10">MD-104</strain>
    </source>
</reference>
<evidence type="ECO:0000313" key="10">
    <source>
        <dbReference type="Proteomes" id="UP000218811"/>
    </source>
</evidence>
<evidence type="ECO:0000256" key="1">
    <source>
        <dbReference type="ARBA" id="ARBA00004141"/>
    </source>
</evidence>
<evidence type="ECO:0000256" key="7">
    <source>
        <dbReference type="SAM" id="SignalP"/>
    </source>
</evidence>
<dbReference type="InterPro" id="IPR045014">
    <property type="entry name" value="TM41A/B"/>
</dbReference>
<sequence length="305" mass="33527">MLFPLSTALVLFCMYTLPITLQWPRNLTDLAKLGRELQGYSQSGPGEMAHVLGVISITAVWKHAWSIPGSVIWNVLAGALISPAYATILFTVLTTIGSIIASLLAMPIAPFITQLFPRALDLTRSAIEGDSSSAASTSKHKQAWVRLSILRLIGIVPWSGINIACGVCGVAIWDCFLGSFVGSLPWTAVTCQIGDILQTVASNPSPTHQSVRSLLTSPEILFKLAFLSVLSLAPILGRDHLRQLVSSSRTAVPPLDAEPKERMSRWQWVKDWQSRMRVSSRSRTRERYNKELEVLVQEKNQALPL</sequence>
<feature type="transmembrane region" description="Helical" evidence="6">
    <location>
        <begin position="149"/>
        <end position="173"/>
    </location>
</feature>
<dbReference type="OMA" id="PWIRLSI"/>
<keyword evidence="10" id="KW-1185">Reference proteome</keyword>
<feature type="signal peptide" evidence="7">
    <location>
        <begin position="1"/>
        <end position="18"/>
    </location>
</feature>
<proteinExistence type="predicted"/>
<feature type="transmembrane region" description="Helical" evidence="6">
    <location>
        <begin position="84"/>
        <end position="109"/>
    </location>
</feature>
<name>A0A2H3JQK1_WOLCO</name>
<dbReference type="PANTHER" id="PTHR43220">
    <property type="match status" value="1"/>
</dbReference>
<evidence type="ECO:0000313" key="9">
    <source>
        <dbReference type="EMBL" id="PCH41089.1"/>
    </source>
</evidence>
<dbReference type="PANTHER" id="PTHR43220:SF21">
    <property type="entry name" value="TRANSMEMBRANE PROTEIN 41A"/>
    <property type="match status" value="1"/>
</dbReference>
<comment type="subcellular location">
    <subcellularLocation>
        <location evidence="1">Membrane</location>
        <topology evidence="1">Multi-pass membrane protein</topology>
    </subcellularLocation>
</comment>
<evidence type="ECO:0000256" key="4">
    <source>
        <dbReference type="ARBA" id="ARBA00022989"/>
    </source>
</evidence>
<keyword evidence="2 6" id="KW-0812">Transmembrane</keyword>
<dbReference type="EMBL" id="KB468113">
    <property type="protein sequence ID" value="PCH41089.1"/>
    <property type="molecule type" value="Genomic_DNA"/>
</dbReference>
<dbReference type="InterPro" id="IPR032816">
    <property type="entry name" value="VTT_dom"/>
</dbReference>